<gene>
    <name evidence="8" type="ORF">RDI58_027497</name>
</gene>
<feature type="domain" description="MADS-box" evidence="7">
    <location>
        <begin position="3"/>
        <end position="48"/>
    </location>
</feature>
<evidence type="ECO:0000256" key="4">
    <source>
        <dbReference type="ARBA" id="ARBA00023163"/>
    </source>
</evidence>
<dbReference type="GO" id="GO:0005634">
    <property type="term" value="C:nucleus"/>
    <property type="evidence" value="ECO:0007669"/>
    <property type="project" value="UniProtKB-SubCell"/>
</dbReference>
<keyword evidence="2" id="KW-0805">Transcription regulation</keyword>
<dbReference type="SUPFAM" id="SSF55455">
    <property type="entry name" value="SRF-like"/>
    <property type="match status" value="1"/>
</dbReference>
<dbReference type="Proteomes" id="UP001371456">
    <property type="component" value="Unassembled WGS sequence"/>
</dbReference>
<dbReference type="GO" id="GO:0046983">
    <property type="term" value="F:protein dimerization activity"/>
    <property type="evidence" value="ECO:0007669"/>
    <property type="project" value="InterPro"/>
</dbReference>
<evidence type="ECO:0000259" key="7">
    <source>
        <dbReference type="PROSITE" id="PS50066"/>
    </source>
</evidence>
<evidence type="ECO:0000256" key="2">
    <source>
        <dbReference type="ARBA" id="ARBA00023015"/>
    </source>
</evidence>
<evidence type="ECO:0000256" key="3">
    <source>
        <dbReference type="ARBA" id="ARBA00023125"/>
    </source>
</evidence>
<dbReference type="Gene3D" id="3.40.1810.10">
    <property type="entry name" value="Transcription factor, MADS-box"/>
    <property type="match status" value="1"/>
</dbReference>
<keyword evidence="5" id="KW-0539">Nucleus</keyword>
<dbReference type="InterPro" id="IPR036879">
    <property type="entry name" value="TF_MADSbox_sf"/>
</dbReference>
<comment type="caution">
    <text evidence="8">The sequence shown here is derived from an EMBL/GenBank/DDBJ whole genome shotgun (WGS) entry which is preliminary data.</text>
</comment>
<comment type="subcellular location">
    <subcellularLocation>
        <location evidence="1">Nucleus</location>
    </subcellularLocation>
</comment>
<keyword evidence="3" id="KW-0238">DNA-binding</keyword>
<dbReference type="AlphaFoldDB" id="A0AAN8T3G7"/>
<dbReference type="InterPro" id="IPR002100">
    <property type="entry name" value="TF_MADSbox"/>
</dbReference>
<keyword evidence="4" id="KW-0804">Transcription</keyword>
<accession>A0AAN8T3G7</accession>
<dbReference type="GO" id="GO:0003677">
    <property type="term" value="F:DNA binding"/>
    <property type="evidence" value="ECO:0007669"/>
    <property type="project" value="UniProtKB-KW"/>
</dbReference>
<dbReference type="PROSITE" id="PS50066">
    <property type="entry name" value="MADS_BOX_2"/>
    <property type="match status" value="1"/>
</dbReference>
<evidence type="ECO:0000313" key="8">
    <source>
        <dbReference type="EMBL" id="KAK6776496.1"/>
    </source>
</evidence>
<dbReference type="EMBL" id="JBANQN010000011">
    <property type="protein sequence ID" value="KAK6776496.1"/>
    <property type="molecule type" value="Genomic_DNA"/>
</dbReference>
<keyword evidence="6" id="KW-0175">Coiled coil</keyword>
<dbReference type="Pfam" id="PF00319">
    <property type="entry name" value="SRF-TF"/>
    <property type="match status" value="1"/>
</dbReference>
<name>A0AAN8T3G7_SOLBU</name>
<evidence type="ECO:0000313" key="9">
    <source>
        <dbReference type="Proteomes" id="UP001371456"/>
    </source>
</evidence>
<organism evidence="8 9">
    <name type="scientific">Solanum bulbocastanum</name>
    <name type="common">Wild potato</name>
    <dbReference type="NCBI Taxonomy" id="147425"/>
    <lineage>
        <taxon>Eukaryota</taxon>
        <taxon>Viridiplantae</taxon>
        <taxon>Streptophyta</taxon>
        <taxon>Embryophyta</taxon>
        <taxon>Tracheophyta</taxon>
        <taxon>Spermatophyta</taxon>
        <taxon>Magnoliopsida</taxon>
        <taxon>eudicotyledons</taxon>
        <taxon>Gunneridae</taxon>
        <taxon>Pentapetalae</taxon>
        <taxon>asterids</taxon>
        <taxon>lamiids</taxon>
        <taxon>Solanales</taxon>
        <taxon>Solanaceae</taxon>
        <taxon>Solanoideae</taxon>
        <taxon>Solaneae</taxon>
        <taxon>Solanum</taxon>
    </lineage>
</organism>
<proteinExistence type="predicted"/>
<feature type="coiled-coil region" evidence="6">
    <location>
        <begin position="85"/>
        <end position="112"/>
    </location>
</feature>
<evidence type="ECO:0000256" key="6">
    <source>
        <dbReference type="SAM" id="Coils"/>
    </source>
</evidence>
<protein>
    <recommendedName>
        <fullName evidence="7">MADS-box domain-containing protein</fullName>
    </recommendedName>
</protein>
<keyword evidence="9" id="KW-1185">Reference proteome</keyword>
<evidence type="ECO:0000256" key="5">
    <source>
        <dbReference type="ARBA" id="ARBA00023242"/>
    </source>
</evidence>
<reference evidence="8 9" key="1">
    <citation type="submission" date="2024-02" db="EMBL/GenBank/DDBJ databases">
        <title>de novo genome assembly of Solanum bulbocastanum strain 11H21.</title>
        <authorList>
            <person name="Hosaka A.J."/>
        </authorList>
    </citation>
    <scope>NUCLEOTIDE SEQUENCE [LARGE SCALE GENOMIC DNA]</scope>
    <source>
        <tissue evidence="8">Young leaves</tissue>
    </source>
</reference>
<sequence>MSRKRMCLTTSDVDEGIKMKKKLDEKLASLCKKAHELSILCDVKVGIISSIPEKCDVFAWPSLTEAQKIVNDYIAFPTHKVTIHNNFLQQIVEKGEEEIRKVEETLEKMEMENLFNELLKGNKLFNEVNVGETKAWSFSFFDRSSFATLHGAGSKGMRNVVDSTKAAGILDIGENAN</sequence>
<evidence type="ECO:0000256" key="1">
    <source>
        <dbReference type="ARBA" id="ARBA00004123"/>
    </source>
</evidence>